<dbReference type="InterPro" id="IPR012338">
    <property type="entry name" value="Beta-lactam/transpept-like"/>
</dbReference>
<evidence type="ECO:0000256" key="17">
    <source>
        <dbReference type="SAM" id="Phobius"/>
    </source>
</evidence>
<organism evidence="19 20">
    <name type="scientific">Ferviditalea candida</name>
    <dbReference type="NCBI Taxonomy" id="3108399"/>
    <lineage>
        <taxon>Bacteria</taxon>
        <taxon>Bacillati</taxon>
        <taxon>Bacillota</taxon>
        <taxon>Bacilli</taxon>
        <taxon>Bacillales</taxon>
        <taxon>Paenibacillaceae</taxon>
        <taxon>Ferviditalea</taxon>
    </lineage>
</organism>
<reference evidence="19" key="1">
    <citation type="submission" date="2023-12" db="EMBL/GenBank/DDBJ databases">
        <title>Fervidustalea candida gen. nov., sp. nov., a novel member of the family Paenibacillaceae isolated from a geothermal area.</title>
        <authorList>
            <person name="Li W.-J."/>
            <person name="Jiao J.-Y."/>
            <person name="Chen Y."/>
        </authorList>
    </citation>
    <scope>NUCLEOTIDE SEQUENCE</scope>
    <source>
        <strain evidence="19">SYSU GA230002</strain>
    </source>
</reference>
<gene>
    <name evidence="19" type="ORF">VF724_13730</name>
</gene>
<evidence type="ECO:0000256" key="12">
    <source>
        <dbReference type="ARBA" id="ARBA00023268"/>
    </source>
</evidence>
<comment type="catalytic activity">
    <reaction evidence="14">
        <text>Preferential cleavage: (Ac)2-L-Lys-D-Ala-|-D-Ala. Also transpeptidation of peptidyl-alanyl moieties that are N-acyl substituents of D-alanine.</text>
        <dbReference type="EC" id="3.4.16.4"/>
    </reaction>
</comment>
<sequence length="813" mass="89273">MTDQRSKPHRKPKTKRSLKRWFHGIFLSAAVILFLAMAGYFFILINGERLLAANIGKMDMDQASILYDAHDREAAKLYRENRELAKLDEMPKELPEAFIATEDKRFYEHQGFDLWSIGRALVTDILHGGAVEGGSTITQQLAKNLFLSNQKTLFRKVNEVSIAMALENKYSKDEILEMYLNRIYFGNGVYGVKTAAEKYFGVSDLKNLSLWQCATLAGIPKAPAYYNPISDPARSQERRAVVLQLMYEQGDITKAQKDAAEKAVYHPPAVRSHQAYTSFTDYVVEEAGKLAGLTDEELRKGGYQIYTTLDTHAQNVLEQAFGNDSLFPAGMKGSEVQGGMVILNHRDGGIVGLMGGRDYQMGDYNRVESPRQPGSSFKPIAVYGPALETGNWTPFSLLKDEKMSFGNYSPRNYNNVYQGQVTMMDAVKDSINVPAVWLLDQIGVDAGMKFARKLGITLGPEDRNLSIALGGLTEGVTPLQMAQAYSAFADQGKLHKVHAIRKITDADGNVIYNYAQETRTVMDPKTSWYMTLMLQNVVQNGTGQNARMNRPVAGKTGTTQLGLKGISGGNRDVWFAGYTPEWTAAVWMGYDKTDEKHYLTGGSGYPARMFSYVMSRALSGKPVKSFVKPQGVTDPQKPPQPINDLTALPSVSDRSVQLAWTRSDDRAEFELYRKSSQETDFQLVLTTADTNIRDISVTPGESYQYYVVAVIPGTGLKSEKSNVVSVTAPTDGSQPGISPLPTDGIQPSPSPQPTDGIQPSPSPQPTDASQPGISPQPTDGSEPSPSPLPTASSPPSLSPYPTKSPGLTRTGIH</sequence>
<dbReference type="InterPro" id="IPR001460">
    <property type="entry name" value="PCN-bd_Tpept"/>
</dbReference>
<dbReference type="Proteomes" id="UP001310386">
    <property type="component" value="Unassembled WGS sequence"/>
</dbReference>
<keyword evidence="8" id="KW-0133">Cell shape</keyword>
<evidence type="ECO:0000256" key="5">
    <source>
        <dbReference type="ARBA" id="ARBA00022679"/>
    </source>
</evidence>
<keyword evidence="7" id="KW-0378">Hydrolase</keyword>
<keyword evidence="9" id="KW-0573">Peptidoglycan synthesis</keyword>
<dbReference type="SUPFAM" id="SSF53955">
    <property type="entry name" value="Lysozyme-like"/>
    <property type="match status" value="1"/>
</dbReference>
<keyword evidence="10 17" id="KW-1133">Transmembrane helix</keyword>
<dbReference type="Pfam" id="PF00912">
    <property type="entry name" value="Transgly"/>
    <property type="match status" value="1"/>
</dbReference>
<keyword evidence="20" id="KW-1185">Reference proteome</keyword>
<feature type="compositionally biased region" description="Polar residues" evidence="16">
    <location>
        <begin position="726"/>
        <end position="736"/>
    </location>
</feature>
<dbReference type="NCBIfam" id="TIGR02074">
    <property type="entry name" value="PBP_1a_fam"/>
    <property type="match status" value="1"/>
</dbReference>
<feature type="domain" description="Fibronectin type-III" evidence="18">
    <location>
        <begin position="638"/>
        <end position="731"/>
    </location>
</feature>
<evidence type="ECO:0000256" key="10">
    <source>
        <dbReference type="ARBA" id="ARBA00022989"/>
    </source>
</evidence>
<keyword evidence="11 17" id="KW-0472">Membrane</keyword>
<keyword evidence="6 17" id="KW-0812">Transmembrane</keyword>
<comment type="caution">
    <text evidence="19">The sequence shown here is derived from an EMBL/GenBank/DDBJ whole genome shotgun (WGS) entry which is preliminary data.</text>
</comment>
<keyword evidence="4" id="KW-0328">Glycosyltransferase</keyword>
<evidence type="ECO:0000256" key="1">
    <source>
        <dbReference type="ARBA" id="ARBA00022475"/>
    </source>
</evidence>
<evidence type="ECO:0000256" key="11">
    <source>
        <dbReference type="ARBA" id="ARBA00023136"/>
    </source>
</evidence>
<comment type="catalytic activity">
    <reaction evidence="15">
        <text>[GlcNAc-(1-&gt;4)-Mur2Ac(oyl-L-Ala-gamma-D-Glu-L-Lys-D-Ala-D-Ala)](n)-di-trans,octa-cis-undecaprenyl diphosphate + beta-D-GlcNAc-(1-&gt;4)-Mur2Ac(oyl-L-Ala-gamma-D-Glu-L-Lys-D-Ala-D-Ala)-di-trans,octa-cis-undecaprenyl diphosphate = [GlcNAc-(1-&gt;4)-Mur2Ac(oyl-L-Ala-gamma-D-Glu-L-Lys-D-Ala-D-Ala)](n+1)-di-trans,octa-cis-undecaprenyl diphosphate + di-trans,octa-cis-undecaprenyl diphosphate + H(+)</text>
        <dbReference type="Rhea" id="RHEA:23708"/>
        <dbReference type="Rhea" id="RHEA-COMP:9602"/>
        <dbReference type="Rhea" id="RHEA-COMP:9603"/>
        <dbReference type="ChEBI" id="CHEBI:15378"/>
        <dbReference type="ChEBI" id="CHEBI:58405"/>
        <dbReference type="ChEBI" id="CHEBI:60033"/>
        <dbReference type="ChEBI" id="CHEBI:78435"/>
        <dbReference type="EC" id="2.4.99.28"/>
    </reaction>
</comment>
<keyword evidence="5" id="KW-0808">Transferase</keyword>
<evidence type="ECO:0000256" key="3">
    <source>
        <dbReference type="ARBA" id="ARBA00022670"/>
    </source>
</evidence>
<dbReference type="PANTHER" id="PTHR32282:SF32">
    <property type="entry name" value="PENICILLIN-BINDING PROTEIN 2A"/>
    <property type="match status" value="1"/>
</dbReference>
<dbReference type="PROSITE" id="PS50853">
    <property type="entry name" value="FN3"/>
    <property type="match status" value="1"/>
</dbReference>
<dbReference type="SUPFAM" id="SSF56601">
    <property type="entry name" value="beta-lactamase/transpeptidase-like"/>
    <property type="match status" value="1"/>
</dbReference>
<feature type="transmembrane region" description="Helical" evidence="17">
    <location>
        <begin position="21"/>
        <end position="45"/>
    </location>
</feature>
<keyword evidence="13" id="KW-0961">Cell wall biogenesis/degradation</keyword>
<evidence type="ECO:0000256" key="7">
    <source>
        <dbReference type="ARBA" id="ARBA00022801"/>
    </source>
</evidence>
<evidence type="ECO:0000256" key="14">
    <source>
        <dbReference type="ARBA" id="ARBA00034000"/>
    </source>
</evidence>
<keyword evidence="2" id="KW-0121">Carboxypeptidase</keyword>
<dbReference type="InterPro" id="IPR001264">
    <property type="entry name" value="Glyco_trans_51"/>
</dbReference>
<dbReference type="InterPro" id="IPR036950">
    <property type="entry name" value="PBP_transglycosylase"/>
</dbReference>
<evidence type="ECO:0000313" key="20">
    <source>
        <dbReference type="Proteomes" id="UP001310386"/>
    </source>
</evidence>
<name>A0ABU5ZJR0_9BACL</name>
<evidence type="ECO:0000313" key="19">
    <source>
        <dbReference type="EMBL" id="MEB3102725.1"/>
    </source>
</evidence>
<dbReference type="SUPFAM" id="SSF49265">
    <property type="entry name" value="Fibronectin type III"/>
    <property type="match status" value="1"/>
</dbReference>
<dbReference type="Pfam" id="PF00905">
    <property type="entry name" value="Transpeptidase"/>
    <property type="match status" value="1"/>
</dbReference>
<dbReference type="InterPro" id="IPR013783">
    <property type="entry name" value="Ig-like_fold"/>
</dbReference>
<keyword evidence="1" id="KW-1003">Cell membrane</keyword>
<evidence type="ECO:0000256" key="9">
    <source>
        <dbReference type="ARBA" id="ARBA00022984"/>
    </source>
</evidence>
<dbReference type="InterPro" id="IPR023346">
    <property type="entry name" value="Lysozyme-like_dom_sf"/>
</dbReference>
<keyword evidence="12" id="KW-0511">Multifunctional enzyme</keyword>
<accession>A0ABU5ZJR0</accession>
<proteinExistence type="predicted"/>
<evidence type="ECO:0000256" key="8">
    <source>
        <dbReference type="ARBA" id="ARBA00022960"/>
    </source>
</evidence>
<feature type="compositionally biased region" description="Low complexity" evidence="16">
    <location>
        <begin position="789"/>
        <end position="805"/>
    </location>
</feature>
<evidence type="ECO:0000256" key="16">
    <source>
        <dbReference type="SAM" id="MobiDB-lite"/>
    </source>
</evidence>
<dbReference type="Gene3D" id="1.10.3810.10">
    <property type="entry name" value="Biosynthetic peptidoglycan transglycosylase-like"/>
    <property type="match status" value="1"/>
</dbReference>
<dbReference type="Gene3D" id="2.60.40.10">
    <property type="entry name" value="Immunoglobulins"/>
    <property type="match status" value="1"/>
</dbReference>
<dbReference type="InterPro" id="IPR003961">
    <property type="entry name" value="FN3_dom"/>
</dbReference>
<dbReference type="PANTHER" id="PTHR32282">
    <property type="entry name" value="BINDING PROTEIN TRANSPEPTIDASE, PUTATIVE-RELATED"/>
    <property type="match status" value="1"/>
</dbReference>
<evidence type="ECO:0000256" key="15">
    <source>
        <dbReference type="ARBA" id="ARBA00049902"/>
    </source>
</evidence>
<evidence type="ECO:0000259" key="18">
    <source>
        <dbReference type="PROSITE" id="PS50853"/>
    </source>
</evidence>
<keyword evidence="3" id="KW-0645">Protease</keyword>
<evidence type="ECO:0000256" key="13">
    <source>
        <dbReference type="ARBA" id="ARBA00023316"/>
    </source>
</evidence>
<dbReference type="InterPro" id="IPR036116">
    <property type="entry name" value="FN3_sf"/>
</dbReference>
<dbReference type="RefSeq" id="WP_371754847.1">
    <property type="nucleotide sequence ID" value="NZ_JAYJLD010000021.1"/>
</dbReference>
<feature type="region of interest" description="Disordered" evidence="16">
    <location>
        <begin position="726"/>
        <end position="813"/>
    </location>
</feature>
<feature type="compositionally biased region" description="Polar residues" evidence="16">
    <location>
        <begin position="753"/>
        <end position="779"/>
    </location>
</feature>
<dbReference type="InterPro" id="IPR050396">
    <property type="entry name" value="Glycosyltr_51/Transpeptidase"/>
</dbReference>
<dbReference type="Gene3D" id="3.40.710.10">
    <property type="entry name" value="DD-peptidase/beta-lactamase superfamily"/>
    <property type="match status" value="1"/>
</dbReference>
<dbReference type="EMBL" id="JAYJLD010000021">
    <property type="protein sequence ID" value="MEB3102725.1"/>
    <property type="molecule type" value="Genomic_DNA"/>
</dbReference>
<evidence type="ECO:0000256" key="4">
    <source>
        <dbReference type="ARBA" id="ARBA00022676"/>
    </source>
</evidence>
<evidence type="ECO:0000256" key="2">
    <source>
        <dbReference type="ARBA" id="ARBA00022645"/>
    </source>
</evidence>
<protein>
    <submittedName>
        <fullName evidence="19">PBP1A family penicillin-binding protein</fullName>
    </submittedName>
</protein>
<evidence type="ECO:0000256" key="6">
    <source>
        <dbReference type="ARBA" id="ARBA00022692"/>
    </source>
</evidence>